<gene>
    <name evidence="2" type="ORF">I8J34_17300</name>
</gene>
<organism evidence="2 3">
    <name type="scientific">Denitromonas iodatirespirans</name>
    <dbReference type="NCBI Taxonomy" id="2795389"/>
    <lineage>
        <taxon>Bacteria</taxon>
        <taxon>Pseudomonadati</taxon>
        <taxon>Pseudomonadota</taxon>
        <taxon>Betaproteobacteria</taxon>
        <taxon>Rhodocyclales</taxon>
        <taxon>Zoogloeaceae</taxon>
        <taxon>Denitromonas</taxon>
    </lineage>
</organism>
<dbReference type="Pfam" id="PF12802">
    <property type="entry name" value="MarR_2"/>
    <property type="match status" value="1"/>
</dbReference>
<dbReference type="PANTHER" id="PTHR33164">
    <property type="entry name" value="TRANSCRIPTIONAL REGULATOR, MARR FAMILY"/>
    <property type="match status" value="1"/>
</dbReference>
<dbReference type="Gene3D" id="1.10.10.10">
    <property type="entry name" value="Winged helix-like DNA-binding domain superfamily/Winged helix DNA-binding domain"/>
    <property type="match status" value="1"/>
</dbReference>
<dbReference type="InterPro" id="IPR036390">
    <property type="entry name" value="WH_DNA-bd_sf"/>
</dbReference>
<reference evidence="3" key="1">
    <citation type="journal article" date="2022" name="ISME J.">
        <title>Genetic and phylogenetic analysis of dissimilatory iodate-reducing bacteria identifies potential niches across the world's oceans.</title>
        <authorList>
            <person name="Reyes-Umana V."/>
            <person name="Henning Z."/>
            <person name="Lee K."/>
            <person name="Barnum T.P."/>
            <person name="Coates J.D."/>
        </authorList>
    </citation>
    <scope>NUCLEOTIDE SEQUENCE [LARGE SCALE GENOMIC DNA]</scope>
    <source>
        <strain evidence="3">IR12</strain>
    </source>
</reference>
<dbReference type="PROSITE" id="PS50995">
    <property type="entry name" value="HTH_MARR_2"/>
    <property type="match status" value="1"/>
</dbReference>
<dbReference type="EMBL" id="JAEKFT010000022">
    <property type="protein sequence ID" value="MBT0962942.1"/>
    <property type="molecule type" value="Genomic_DNA"/>
</dbReference>
<dbReference type="AlphaFoldDB" id="A0A944DEP5"/>
<name>A0A944DEP5_DENI1</name>
<dbReference type="PANTHER" id="PTHR33164:SF43">
    <property type="entry name" value="HTH-TYPE TRANSCRIPTIONAL REPRESSOR YETL"/>
    <property type="match status" value="1"/>
</dbReference>
<comment type="caution">
    <text evidence="2">The sequence shown here is derived from an EMBL/GenBank/DDBJ whole genome shotgun (WGS) entry which is preliminary data.</text>
</comment>
<dbReference type="Proteomes" id="UP000694660">
    <property type="component" value="Unassembled WGS sequence"/>
</dbReference>
<dbReference type="RefSeq" id="WP_214362890.1">
    <property type="nucleotide sequence ID" value="NZ_JAEKFT010000022.1"/>
</dbReference>
<evidence type="ECO:0000313" key="2">
    <source>
        <dbReference type="EMBL" id="MBT0962942.1"/>
    </source>
</evidence>
<dbReference type="SUPFAM" id="SSF46785">
    <property type="entry name" value="Winged helix' DNA-binding domain"/>
    <property type="match status" value="1"/>
</dbReference>
<protein>
    <submittedName>
        <fullName evidence="2">MarR family transcriptional regulator</fullName>
    </submittedName>
</protein>
<dbReference type="InterPro" id="IPR000835">
    <property type="entry name" value="HTH_MarR-typ"/>
</dbReference>
<accession>A0A944DEP5</accession>
<evidence type="ECO:0000259" key="1">
    <source>
        <dbReference type="PROSITE" id="PS50995"/>
    </source>
</evidence>
<evidence type="ECO:0000313" key="3">
    <source>
        <dbReference type="Proteomes" id="UP000694660"/>
    </source>
</evidence>
<dbReference type="InterPro" id="IPR039422">
    <property type="entry name" value="MarR/SlyA-like"/>
</dbReference>
<sequence length="152" mass="16597">MNEKKSAATSSTAPLGVAYLLGRAHHVLARRLRDALATVGLTVAQYTALSFLVRESLSNAQLAERAMISPQAANEMVKAMTVRGWITREPDPAHGRIIRIGLTDEGKAMLEQGDRCVIQIEALMLAGHSEEEALALREELKRVKRGLSQPDL</sequence>
<dbReference type="GO" id="GO:0003700">
    <property type="term" value="F:DNA-binding transcription factor activity"/>
    <property type="evidence" value="ECO:0007669"/>
    <property type="project" value="InterPro"/>
</dbReference>
<feature type="domain" description="HTH marR-type" evidence="1">
    <location>
        <begin position="14"/>
        <end position="145"/>
    </location>
</feature>
<keyword evidence="3" id="KW-1185">Reference proteome</keyword>
<proteinExistence type="predicted"/>
<dbReference type="SMART" id="SM00347">
    <property type="entry name" value="HTH_MARR"/>
    <property type="match status" value="1"/>
</dbReference>
<dbReference type="InterPro" id="IPR036388">
    <property type="entry name" value="WH-like_DNA-bd_sf"/>
</dbReference>
<dbReference type="GO" id="GO:0006950">
    <property type="term" value="P:response to stress"/>
    <property type="evidence" value="ECO:0007669"/>
    <property type="project" value="TreeGrafter"/>
</dbReference>